<evidence type="ECO:0000313" key="1">
    <source>
        <dbReference type="EMBL" id="PWA79480.1"/>
    </source>
</evidence>
<dbReference type="EMBL" id="PKPP01001849">
    <property type="protein sequence ID" value="PWA79480.1"/>
    <property type="molecule type" value="Genomic_DNA"/>
</dbReference>
<accession>A0A2U1P1D1</accession>
<comment type="caution">
    <text evidence="1">The sequence shown here is derived from an EMBL/GenBank/DDBJ whole genome shotgun (WGS) entry which is preliminary data.</text>
</comment>
<gene>
    <name evidence="1" type="ORF">CTI12_AA206110</name>
</gene>
<evidence type="ECO:0000313" key="2">
    <source>
        <dbReference type="Proteomes" id="UP000245207"/>
    </source>
</evidence>
<reference evidence="1 2" key="1">
    <citation type="journal article" date="2018" name="Mol. Plant">
        <title>The genome of Artemisia annua provides insight into the evolution of Asteraceae family and artemisinin biosynthesis.</title>
        <authorList>
            <person name="Shen Q."/>
            <person name="Zhang L."/>
            <person name="Liao Z."/>
            <person name="Wang S."/>
            <person name="Yan T."/>
            <person name="Shi P."/>
            <person name="Liu M."/>
            <person name="Fu X."/>
            <person name="Pan Q."/>
            <person name="Wang Y."/>
            <person name="Lv Z."/>
            <person name="Lu X."/>
            <person name="Zhang F."/>
            <person name="Jiang W."/>
            <person name="Ma Y."/>
            <person name="Chen M."/>
            <person name="Hao X."/>
            <person name="Li L."/>
            <person name="Tang Y."/>
            <person name="Lv G."/>
            <person name="Zhou Y."/>
            <person name="Sun X."/>
            <person name="Brodelius P.E."/>
            <person name="Rose J.K.C."/>
            <person name="Tang K."/>
        </authorList>
    </citation>
    <scope>NUCLEOTIDE SEQUENCE [LARGE SCALE GENOMIC DNA]</scope>
    <source>
        <strain evidence="2">cv. Huhao1</strain>
        <tissue evidence="1">Leaf</tissue>
    </source>
</reference>
<protein>
    <submittedName>
        <fullName evidence="1">Modifier of rudimentary (Mod(R)) protein</fullName>
    </submittedName>
</protein>
<dbReference type="STRING" id="35608.A0A2U1P1D1"/>
<sequence>MVINVDELNKLSSDKEAYQEFLLSIDPVKTSNNVTSFFYLLLLDVLRDDLRNETLQLARENLAK</sequence>
<organism evidence="1 2">
    <name type="scientific">Artemisia annua</name>
    <name type="common">Sweet wormwood</name>
    <dbReference type="NCBI Taxonomy" id="35608"/>
    <lineage>
        <taxon>Eukaryota</taxon>
        <taxon>Viridiplantae</taxon>
        <taxon>Streptophyta</taxon>
        <taxon>Embryophyta</taxon>
        <taxon>Tracheophyta</taxon>
        <taxon>Spermatophyta</taxon>
        <taxon>Magnoliopsida</taxon>
        <taxon>eudicotyledons</taxon>
        <taxon>Gunneridae</taxon>
        <taxon>Pentapetalae</taxon>
        <taxon>asterids</taxon>
        <taxon>campanulids</taxon>
        <taxon>Asterales</taxon>
        <taxon>Asteraceae</taxon>
        <taxon>Asteroideae</taxon>
        <taxon>Anthemideae</taxon>
        <taxon>Artemisiinae</taxon>
        <taxon>Artemisia</taxon>
    </lineage>
</organism>
<dbReference type="Proteomes" id="UP000245207">
    <property type="component" value="Unassembled WGS sequence"/>
</dbReference>
<proteinExistence type="predicted"/>
<keyword evidence="2" id="KW-1185">Reference proteome</keyword>
<dbReference type="OrthoDB" id="10260857at2759"/>
<dbReference type="AlphaFoldDB" id="A0A2U1P1D1"/>
<name>A0A2U1P1D1_ARTAN</name>